<feature type="domain" description="SAM-dependent methyltransferase Erg6/SMT-type" evidence="6">
    <location>
        <begin position="1"/>
        <end position="151"/>
    </location>
</feature>
<dbReference type="PANTHER" id="PTHR44068:SF1">
    <property type="entry name" value="HYPOTHETICAL LOC100005854"/>
    <property type="match status" value="1"/>
</dbReference>
<dbReference type="Pfam" id="PF08241">
    <property type="entry name" value="Methyltransf_11"/>
    <property type="match status" value="1"/>
</dbReference>
<keyword evidence="2 5" id="KW-0808">Transferase</keyword>
<evidence type="ECO:0000256" key="3">
    <source>
        <dbReference type="ARBA" id="ARBA00022691"/>
    </source>
</evidence>
<evidence type="ECO:0000256" key="4">
    <source>
        <dbReference type="ARBA" id="ARBA00038188"/>
    </source>
</evidence>
<evidence type="ECO:0000256" key="1">
    <source>
        <dbReference type="ARBA" id="ARBA00022603"/>
    </source>
</evidence>
<dbReference type="AlphaFoldDB" id="A0A5M9K4S5"/>
<dbReference type="PANTHER" id="PTHR44068">
    <property type="entry name" value="ZGC:194242"/>
    <property type="match status" value="1"/>
</dbReference>
<dbReference type="GO" id="GO:0006696">
    <property type="term" value="P:ergosterol biosynthetic process"/>
    <property type="evidence" value="ECO:0007669"/>
    <property type="project" value="TreeGrafter"/>
</dbReference>
<dbReference type="Gene3D" id="3.40.50.150">
    <property type="entry name" value="Vaccinia Virus protein VP39"/>
    <property type="match status" value="1"/>
</dbReference>
<dbReference type="VEuPathDB" id="FungiDB:MFRU_034g00130"/>
<dbReference type="SUPFAM" id="SSF53335">
    <property type="entry name" value="S-adenosyl-L-methionine-dependent methyltransferases"/>
    <property type="match status" value="1"/>
</dbReference>
<sequence length="151" mass="16958">MGLREDQRVPDVGCGVDGAARDIPKFTGCEVVGLNNNDCQIERATRYARQKGLADQVNFMKGDFMQMSYPDNSFDGVYAIEAPVHAPILEDICNEMFRVLKPGGSFIVYELLVDEKYDNDDPHDCAIRLGIEKWDGISNMQKYSVALQAMR</sequence>
<evidence type="ECO:0000259" key="6">
    <source>
        <dbReference type="PROSITE" id="PS51685"/>
    </source>
</evidence>
<organism evidence="7 8">
    <name type="scientific">Monilinia fructicola</name>
    <name type="common">Brown rot fungus</name>
    <name type="synonym">Ciboria fructicola</name>
    <dbReference type="NCBI Taxonomy" id="38448"/>
    <lineage>
        <taxon>Eukaryota</taxon>
        <taxon>Fungi</taxon>
        <taxon>Dikarya</taxon>
        <taxon>Ascomycota</taxon>
        <taxon>Pezizomycotina</taxon>
        <taxon>Leotiomycetes</taxon>
        <taxon>Helotiales</taxon>
        <taxon>Sclerotiniaceae</taxon>
        <taxon>Monilinia</taxon>
    </lineage>
</organism>
<keyword evidence="8" id="KW-1185">Reference proteome</keyword>
<dbReference type="InterPro" id="IPR013216">
    <property type="entry name" value="Methyltransf_11"/>
</dbReference>
<reference evidence="7 8" key="1">
    <citation type="submission" date="2019-06" db="EMBL/GenBank/DDBJ databases">
        <title>Genome Sequence of the Brown Rot Fungal Pathogen Monilinia fructicola.</title>
        <authorList>
            <person name="De Miccolis Angelini R.M."/>
            <person name="Landi L."/>
            <person name="Abate D."/>
            <person name="Pollastro S."/>
            <person name="Romanazzi G."/>
            <person name="Faretra F."/>
        </authorList>
    </citation>
    <scope>NUCLEOTIDE SEQUENCE [LARGE SCALE GENOMIC DNA]</scope>
    <source>
        <strain evidence="7 8">Mfrc123</strain>
    </source>
</reference>
<dbReference type="Proteomes" id="UP000322873">
    <property type="component" value="Unassembled WGS sequence"/>
</dbReference>
<accession>A0A5M9K4S5</accession>
<keyword evidence="3 5" id="KW-0949">S-adenosyl-L-methionine</keyword>
<dbReference type="InterPro" id="IPR050447">
    <property type="entry name" value="Erg6_SMT_methyltransf"/>
</dbReference>
<dbReference type="EMBL" id="VICG01000002">
    <property type="protein sequence ID" value="KAA8575166.1"/>
    <property type="molecule type" value="Genomic_DNA"/>
</dbReference>
<evidence type="ECO:0000256" key="2">
    <source>
        <dbReference type="ARBA" id="ARBA00022679"/>
    </source>
</evidence>
<comment type="similarity">
    <text evidence="4 5">Belongs to the class I-like SAM-binding methyltransferase superfamily. Erg6/SMT family.</text>
</comment>
<dbReference type="GO" id="GO:0032259">
    <property type="term" value="P:methylation"/>
    <property type="evidence" value="ECO:0007669"/>
    <property type="project" value="UniProtKB-KW"/>
</dbReference>
<dbReference type="InterPro" id="IPR030384">
    <property type="entry name" value="MeTrfase_SMT"/>
</dbReference>
<dbReference type="InterPro" id="IPR029063">
    <property type="entry name" value="SAM-dependent_MTases_sf"/>
</dbReference>
<dbReference type="CDD" id="cd02440">
    <property type="entry name" value="AdoMet_MTases"/>
    <property type="match status" value="1"/>
</dbReference>
<dbReference type="GO" id="GO:0003838">
    <property type="term" value="F:sterol 24-C-methyltransferase activity"/>
    <property type="evidence" value="ECO:0007669"/>
    <property type="project" value="TreeGrafter"/>
</dbReference>
<protein>
    <recommendedName>
        <fullName evidence="6">SAM-dependent methyltransferase Erg6/SMT-type domain-containing protein</fullName>
    </recommendedName>
</protein>
<comment type="caution">
    <text evidence="7">The sequence shown here is derived from an EMBL/GenBank/DDBJ whole genome shotgun (WGS) entry which is preliminary data.</text>
</comment>
<proteinExistence type="inferred from homology"/>
<name>A0A5M9K4S5_MONFR</name>
<gene>
    <name evidence="7" type="ORF">EYC84_004367</name>
</gene>
<evidence type="ECO:0000256" key="5">
    <source>
        <dbReference type="PROSITE-ProRule" id="PRU01022"/>
    </source>
</evidence>
<evidence type="ECO:0000313" key="8">
    <source>
        <dbReference type="Proteomes" id="UP000322873"/>
    </source>
</evidence>
<dbReference type="PROSITE" id="PS51685">
    <property type="entry name" value="SAM_MT_ERG6_SMT"/>
    <property type="match status" value="1"/>
</dbReference>
<dbReference type="GO" id="GO:0005783">
    <property type="term" value="C:endoplasmic reticulum"/>
    <property type="evidence" value="ECO:0007669"/>
    <property type="project" value="TreeGrafter"/>
</dbReference>
<keyword evidence="1 5" id="KW-0489">Methyltransferase</keyword>
<evidence type="ECO:0000313" key="7">
    <source>
        <dbReference type="EMBL" id="KAA8575166.1"/>
    </source>
</evidence>